<reference evidence="1 2" key="1">
    <citation type="journal article" date="2017" name="Int. J. Syst. Evol. Microbiol.">
        <title>Gemmobacter straminiformis sp. nov., isolated from an artificial fountain.</title>
        <authorList>
            <person name="Kang J.Y."/>
            <person name="Kim M.J."/>
            <person name="Chun J."/>
            <person name="Son K.P."/>
            <person name="Jahng K.Y."/>
        </authorList>
    </citation>
    <scope>NUCLEOTIDE SEQUENCE [LARGE SCALE GENOMIC DNA]</scope>
    <source>
        <strain evidence="1 2">CAM-8</strain>
    </source>
</reference>
<dbReference type="AlphaFoldDB" id="A0A842IGL9"/>
<dbReference type="RefSeq" id="WP_185799214.1">
    <property type="nucleotide sequence ID" value="NZ_JACLQD010000008.1"/>
</dbReference>
<gene>
    <name evidence="1" type="ORF">H7F16_18915</name>
</gene>
<proteinExistence type="predicted"/>
<dbReference type="EMBL" id="JACLQD010000008">
    <property type="protein sequence ID" value="MBC2837598.1"/>
    <property type="molecule type" value="Genomic_DNA"/>
</dbReference>
<accession>A0A842IGL9</accession>
<dbReference type="Proteomes" id="UP000555411">
    <property type="component" value="Unassembled WGS sequence"/>
</dbReference>
<name>A0A842IGL9_9RHOB</name>
<evidence type="ECO:0000313" key="2">
    <source>
        <dbReference type="Proteomes" id="UP000555411"/>
    </source>
</evidence>
<protein>
    <submittedName>
        <fullName evidence="1">Uncharacterized protein</fullName>
    </submittedName>
</protein>
<comment type="caution">
    <text evidence="1">The sequence shown here is derived from an EMBL/GenBank/DDBJ whole genome shotgun (WGS) entry which is preliminary data.</text>
</comment>
<organism evidence="1 2">
    <name type="scientific">Paragemmobacter straminiformis</name>
    <dbReference type="NCBI Taxonomy" id="2045119"/>
    <lineage>
        <taxon>Bacteria</taxon>
        <taxon>Pseudomonadati</taxon>
        <taxon>Pseudomonadota</taxon>
        <taxon>Alphaproteobacteria</taxon>
        <taxon>Rhodobacterales</taxon>
        <taxon>Paracoccaceae</taxon>
        <taxon>Paragemmobacter</taxon>
    </lineage>
</organism>
<keyword evidence="2" id="KW-1185">Reference proteome</keyword>
<sequence length="231" mass="24061">MTLRHTLPRLDPAPLKDMARSLRFVAERGGKTLKSALPLDVLPDPAARVADAALDAVLKVGQGAERGVTALAHALLDRDEAPPTLSRPEDAEAEARFATAAHDGLRAALAHLGAESALVSEMAARRAWQAVTGAGSGQEDTATAAALFLGLIATHCLREAIWPETFALPAAEAARIATFAVLLSMLSDAAGFRALLPAAVDITLALRADLAAAGEDPALLAALFDEFRNHV</sequence>
<evidence type="ECO:0000313" key="1">
    <source>
        <dbReference type="EMBL" id="MBC2837598.1"/>
    </source>
</evidence>